<proteinExistence type="inferred from homology"/>
<dbReference type="GO" id="GO:0005886">
    <property type="term" value="C:plasma membrane"/>
    <property type="evidence" value="ECO:0007669"/>
    <property type="project" value="UniProtKB-SubCell"/>
</dbReference>
<dbReference type="PROSITE" id="PS50928">
    <property type="entry name" value="ABC_TM1"/>
    <property type="match status" value="1"/>
</dbReference>
<comment type="subcellular location">
    <subcellularLocation>
        <location evidence="1 7">Cell membrane</location>
        <topology evidence="1 7">Multi-pass membrane protein</topology>
    </subcellularLocation>
</comment>
<evidence type="ECO:0000313" key="9">
    <source>
        <dbReference type="EMBL" id="OXM16286.1"/>
    </source>
</evidence>
<dbReference type="RefSeq" id="WP_089523370.1">
    <property type="nucleotide sequence ID" value="NZ_NMUQ01000001.1"/>
</dbReference>
<dbReference type="PANTHER" id="PTHR30193:SF37">
    <property type="entry name" value="INNER MEMBRANE ABC TRANSPORTER PERMEASE PROTEIN YCJO"/>
    <property type="match status" value="1"/>
</dbReference>
<dbReference type="Proteomes" id="UP000215145">
    <property type="component" value="Unassembled WGS sequence"/>
</dbReference>
<keyword evidence="10" id="KW-1185">Reference proteome</keyword>
<dbReference type="Pfam" id="PF00528">
    <property type="entry name" value="BPD_transp_1"/>
    <property type="match status" value="1"/>
</dbReference>
<evidence type="ECO:0000256" key="5">
    <source>
        <dbReference type="ARBA" id="ARBA00022989"/>
    </source>
</evidence>
<name>A0A229P1X1_9BACL</name>
<evidence type="ECO:0000256" key="3">
    <source>
        <dbReference type="ARBA" id="ARBA00022475"/>
    </source>
</evidence>
<evidence type="ECO:0000313" key="10">
    <source>
        <dbReference type="Proteomes" id="UP000215145"/>
    </source>
</evidence>
<keyword evidence="5 7" id="KW-1133">Transmembrane helix</keyword>
<comment type="similarity">
    <text evidence="7">Belongs to the binding-protein-dependent transport system permease family.</text>
</comment>
<dbReference type="InterPro" id="IPR035906">
    <property type="entry name" value="MetI-like_sf"/>
</dbReference>
<feature type="transmembrane region" description="Helical" evidence="7">
    <location>
        <begin position="72"/>
        <end position="92"/>
    </location>
</feature>
<dbReference type="InterPro" id="IPR051393">
    <property type="entry name" value="ABC_transporter_permease"/>
</dbReference>
<evidence type="ECO:0000256" key="7">
    <source>
        <dbReference type="RuleBase" id="RU363032"/>
    </source>
</evidence>
<keyword evidence="4 7" id="KW-0812">Transmembrane</keyword>
<evidence type="ECO:0000259" key="8">
    <source>
        <dbReference type="PROSITE" id="PS50928"/>
    </source>
</evidence>
<dbReference type="InterPro" id="IPR000515">
    <property type="entry name" value="MetI-like"/>
</dbReference>
<dbReference type="SUPFAM" id="SSF161098">
    <property type="entry name" value="MetI-like"/>
    <property type="match status" value="1"/>
</dbReference>
<dbReference type="CDD" id="cd06261">
    <property type="entry name" value="TM_PBP2"/>
    <property type="match status" value="1"/>
</dbReference>
<feature type="transmembrane region" description="Helical" evidence="7">
    <location>
        <begin position="199"/>
        <end position="221"/>
    </location>
</feature>
<feature type="domain" description="ABC transmembrane type-1" evidence="8">
    <location>
        <begin position="66"/>
        <end position="280"/>
    </location>
</feature>
<evidence type="ECO:0000256" key="2">
    <source>
        <dbReference type="ARBA" id="ARBA00022448"/>
    </source>
</evidence>
<dbReference type="Gene3D" id="1.10.3720.10">
    <property type="entry name" value="MetI-like"/>
    <property type="match status" value="1"/>
</dbReference>
<sequence length="291" mass="32853">MKARNGTLWLFILPGLILYSIFFILPAGSSLLLSLTNWDGMTYRFDWVGLKHYGDLAQDPIFGKALSNNVKFSLTVIIFQFGLSLFFAILVMKNTKLNVFYRTIFFFPTVVSSVSIGFIWMFVYDPNIGSLNLLLNSLGLDSLARSWLGEPNLAIYSIAFVQFWGHTGQVMIIFIAGLQSIPKDLYEVANIEGASRWNAFRYVTWPLLAPSAAIVLAYTTIQSFKSFDLIISMTDGGPNNASEILSTFMYHQAFTYYSFGYATASAVVLMLIIMVVTYFQFRLLKADRVVY</sequence>
<gene>
    <name evidence="9" type="ORF">CGZ75_06250</name>
</gene>
<keyword evidence="3" id="KW-1003">Cell membrane</keyword>
<keyword evidence="2 7" id="KW-0813">Transport</keyword>
<dbReference type="EMBL" id="NMUQ01000001">
    <property type="protein sequence ID" value="OXM16286.1"/>
    <property type="molecule type" value="Genomic_DNA"/>
</dbReference>
<feature type="transmembrane region" description="Helical" evidence="7">
    <location>
        <begin position="104"/>
        <end position="124"/>
    </location>
</feature>
<evidence type="ECO:0000256" key="4">
    <source>
        <dbReference type="ARBA" id="ARBA00022692"/>
    </source>
</evidence>
<dbReference type="OrthoDB" id="5174895at2"/>
<feature type="transmembrane region" description="Helical" evidence="7">
    <location>
        <begin position="7"/>
        <end position="28"/>
    </location>
</feature>
<protein>
    <submittedName>
        <fullName evidence="9">ABC transporter permease</fullName>
    </submittedName>
</protein>
<feature type="transmembrane region" description="Helical" evidence="7">
    <location>
        <begin position="153"/>
        <end position="178"/>
    </location>
</feature>
<keyword evidence="6 7" id="KW-0472">Membrane</keyword>
<dbReference type="AlphaFoldDB" id="A0A229P1X1"/>
<reference evidence="9 10" key="1">
    <citation type="submission" date="2017-07" db="EMBL/GenBank/DDBJ databases">
        <title>Paenibacillus herberti R33 genome sequencing and assembly.</title>
        <authorList>
            <person name="Su W."/>
        </authorList>
    </citation>
    <scope>NUCLEOTIDE SEQUENCE [LARGE SCALE GENOMIC DNA]</scope>
    <source>
        <strain evidence="9 10">R33</strain>
    </source>
</reference>
<evidence type="ECO:0000256" key="1">
    <source>
        <dbReference type="ARBA" id="ARBA00004651"/>
    </source>
</evidence>
<comment type="caution">
    <text evidence="9">The sequence shown here is derived from an EMBL/GenBank/DDBJ whole genome shotgun (WGS) entry which is preliminary data.</text>
</comment>
<accession>A0A229P1X1</accession>
<dbReference type="PANTHER" id="PTHR30193">
    <property type="entry name" value="ABC TRANSPORTER PERMEASE PROTEIN"/>
    <property type="match status" value="1"/>
</dbReference>
<organism evidence="9 10">
    <name type="scientific">Paenibacillus herberti</name>
    <dbReference type="NCBI Taxonomy" id="1619309"/>
    <lineage>
        <taxon>Bacteria</taxon>
        <taxon>Bacillati</taxon>
        <taxon>Bacillota</taxon>
        <taxon>Bacilli</taxon>
        <taxon>Bacillales</taxon>
        <taxon>Paenibacillaceae</taxon>
        <taxon>Paenibacillus</taxon>
    </lineage>
</organism>
<feature type="transmembrane region" description="Helical" evidence="7">
    <location>
        <begin position="256"/>
        <end position="279"/>
    </location>
</feature>
<evidence type="ECO:0000256" key="6">
    <source>
        <dbReference type="ARBA" id="ARBA00023136"/>
    </source>
</evidence>
<dbReference type="GO" id="GO:0055085">
    <property type="term" value="P:transmembrane transport"/>
    <property type="evidence" value="ECO:0007669"/>
    <property type="project" value="InterPro"/>
</dbReference>